<feature type="region of interest" description="Disordered" evidence="1">
    <location>
        <begin position="1"/>
        <end position="25"/>
    </location>
</feature>
<keyword evidence="2" id="KW-1133">Transmembrane helix</keyword>
<evidence type="ECO:0000256" key="2">
    <source>
        <dbReference type="SAM" id="Phobius"/>
    </source>
</evidence>
<evidence type="ECO:0000256" key="1">
    <source>
        <dbReference type="SAM" id="MobiDB-lite"/>
    </source>
</evidence>
<feature type="compositionally biased region" description="Basic and acidic residues" evidence="1">
    <location>
        <begin position="11"/>
        <end position="25"/>
    </location>
</feature>
<feature type="transmembrane region" description="Helical" evidence="2">
    <location>
        <begin position="51"/>
        <end position="72"/>
    </location>
</feature>
<keyword evidence="2" id="KW-0812">Transmembrane</keyword>
<comment type="caution">
    <text evidence="3">The sequence shown here is derived from an EMBL/GenBank/DDBJ whole genome shotgun (WGS) entry which is preliminary data.</text>
</comment>
<accession>J9DKQ9</accession>
<evidence type="ECO:0000313" key="3">
    <source>
        <dbReference type="EMBL" id="EJW01977.1"/>
    </source>
</evidence>
<organism evidence="3 4">
    <name type="scientific">Edhazardia aedis (strain USNM 41457)</name>
    <name type="common">Microsporidian parasite</name>
    <dbReference type="NCBI Taxonomy" id="1003232"/>
    <lineage>
        <taxon>Eukaryota</taxon>
        <taxon>Fungi</taxon>
        <taxon>Fungi incertae sedis</taxon>
        <taxon>Microsporidia</taxon>
        <taxon>Edhazardia</taxon>
    </lineage>
</organism>
<dbReference type="AlphaFoldDB" id="J9DKQ9"/>
<dbReference type="EMBL" id="AFBI03000003">
    <property type="protein sequence ID" value="EJW01977.1"/>
    <property type="molecule type" value="Genomic_DNA"/>
</dbReference>
<protein>
    <submittedName>
        <fullName evidence="3">Uncharacterized protein</fullName>
    </submittedName>
</protein>
<dbReference type="InParanoid" id="J9DKQ9"/>
<proteinExistence type="predicted"/>
<reference evidence="3 4" key="1">
    <citation type="submission" date="2011-08" db="EMBL/GenBank/DDBJ databases">
        <authorList>
            <person name="Liu Z.J."/>
            <person name="Shi F.L."/>
            <person name="Lu J.Q."/>
            <person name="Li M."/>
            <person name="Wang Z.L."/>
        </authorList>
    </citation>
    <scope>NUCLEOTIDE SEQUENCE [LARGE SCALE GENOMIC DNA]</scope>
    <source>
        <strain evidence="3 4">USNM 41457</strain>
    </source>
</reference>
<reference evidence="4" key="2">
    <citation type="submission" date="2015-07" db="EMBL/GenBank/DDBJ databases">
        <title>Contrasting host-pathogen interactions and genome evolution in two generalist and specialist microsporidian pathogens of mosquitoes.</title>
        <authorList>
            <consortium name="The Broad Institute Genomics Platform"/>
            <consortium name="The Broad Institute Genome Sequencing Center for Infectious Disease"/>
            <person name="Cuomo C.A."/>
            <person name="Sanscrainte N.D."/>
            <person name="Goldberg J.M."/>
            <person name="Heiman D."/>
            <person name="Young S."/>
            <person name="Zeng Q."/>
            <person name="Becnel J.J."/>
            <person name="Birren B.W."/>
        </authorList>
    </citation>
    <scope>NUCLEOTIDE SEQUENCE [LARGE SCALE GENOMIC DNA]</scope>
    <source>
        <strain evidence="4">USNM 41457</strain>
    </source>
</reference>
<keyword evidence="2" id="KW-0472">Membrane</keyword>
<keyword evidence="4" id="KW-1185">Reference proteome</keyword>
<dbReference type="HOGENOM" id="CLU_2158334_0_0_1"/>
<evidence type="ECO:0000313" key="4">
    <source>
        <dbReference type="Proteomes" id="UP000003163"/>
    </source>
</evidence>
<gene>
    <name evidence="3" type="ORF">EDEG_00323</name>
</gene>
<name>J9DKQ9_EDHAE</name>
<dbReference type="VEuPathDB" id="MicrosporidiaDB:EDEG_00323"/>
<sequence length="111" mass="13598">MVRQQLQRQRRYTDDKVREISEKHNTSDRHTLNKFHFVYFNNNNKSIYNNFLIFSYSGNIFSLFIYSCMLFSAEIENNLNTEKINRKAVRWSILWSRSFYHITISYTLFSF</sequence>
<dbReference type="Proteomes" id="UP000003163">
    <property type="component" value="Unassembled WGS sequence"/>
</dbReference>